<dbReference type="KEGG" id="sly:101264641"/>
<feature type="transmembrane region" description="Helical" evidence="1">
    <location>
        <begin position="22"/>
        <end position="43"/>
    </location>
</feature>
<name>A0A3Q7HY51_SOLLC</name>
<keyword evidence="1" id="KW-0812">Transmembrane</keyword>
<accession>A0A3Q7HY51</accession>
<dbReference type="PANTHER" id="PTHR33430">
    <property type="entry name" value="MATERNAL EFFECT EMBRYO ARREST PROTEIN"/>
    <property type="match status" value="1"/>
</dbReference>
<dbReference type="PaxDb" id="4081-Solyc06g082960.2.1"/>
<feature type="transmembrane region" description="Helical" evidence="1">
    <location>
        <begin position="151"/>
        <end position="176"/>
    </location>
</feature>
<dbReference type="STRING" id="4081.A0A3Q7HY51"/>
<reference evidence="2" key="1">
    <citation type="journal article" date="2012" name="Nature">
        <title>The tomato genome sequence provides insights into fleshy fruit evolution.</title>
        <authorList>
            <consortium name="Tomato Genome Consortium"/>
        </authorList>
    </citation>
    <scope>NUCLEOTIDE SEQUENCE [LARGE SCALE GENOMIC DNA]</scope>
    <source>
        <strain evidence="2">cv. Heinz 1706</strain>
    </source>
</reference>
<evidence type="ECO:0000313" key="2">
    <source>
        <dbReference type="EnsemblPlants" id="Solyc06g082960.3.1"/>
    </source>
</evidence>
<dbReference type="InParanoid" id="A0A3Q7HY51"/>
<dbReference type="AlphaFoldDB" id="A0A3Q7HY51"/>
<dbReference type="Proteomes" id="UP000004994">
    <property type="component" value="Chromosome 6"/>
</dbReference>
<organism evidence="2">
    <name type="scientific">Solanum lycopersicum</name>
    <name type="common">Tomato</name>
    <name type="synonym">Lycopersicon esculentum</name>
    <dbReference type="NCBI Taxonomy" id="4081"/>
    <lineage>
        <taxon>Eukaryota</taxon>
        <taxon>Viridiplantae</taxon>
        <taxon>Streptophyta</taxon>
        <taxon>Embryophyta</taxon>
        <taxon>Tracheophyta</taxon>
        <taxon>Spermatophyta</taxon>
        <taxon>Magnoliopsida</taxon>
        <taxon>eudicotyledons</taxon>
        <taxon>Gunneridae</taxon>
        <taxon>Pentapetalae</taxon>
        <taxon>asterids</taxon>
        <taxon>lamiids</taxon>
        <taxon>Solanales</taxon>
        <taxon>Solanaceae</taxon>
        <taxon>Solanoideae</taxon>
        <taxon>Solaneae</taxon>
        <taxon>Solanum</taxon>
        <taxon>Solanum subgen. Lycopersicon</taxon>
    </lineage>
</organism>
<keyword evidence="1" id="KW-0472">Membrane</keyword>
<proteinExistence type="predicted"/>
<dbReference type="EnsemblPlants" id="Solyc06g082960.3.1">
    <property type="protein sequence ID" value="Solyc06g082960.3.1"/>
    <property type="gene ID" value="Solyc06g082960.3"/>
</dbReference>
<dbReference type="Gramene" id="Solyc06g082960.3.1">
    <property type="protein sequence ID" value="Solyc06g082960.3.1"/>
    <property type="gene ID" value="Solyc06g082960.3"/>
</dbReference>
<dbReference type="OMA" id="AIPPACV"/>
<sequence>MAPSENSDNRGKHSVAVTALDGVINVNSLFTIAIFVGLSLASPGQKSLNSSKRCQPGILTVKQLVIFEVLSFSFFLFSSLIALAIKLSLHLLYSEDLSHGFSDIVSATLLRAGMLMTAISSVMGCLFLMVSMLNVVEIKTGMLYCGAKSTIISVTFLIILVSSGLLVYISAAWYAFIHANVHPHENRTA</sequence>
<dbReference type="PANTHER" id="PTHR33430:SF11">
    <property type="entry name" value="PGG DOMAIN-CONTAINING PROTEIN"/>
    <property type="match status" value="1"/>
</dbReference>
<reference evidence="2" key="2">
    <citation type="submission" date="2019-01" db="UniProtKB">
        <authorList>
            <consortium name="EnsemblPlants"/>
        </authorList>
    </citation>
    <scope>IDENTIFICATION</scope>
    <source>
        <strain evidence="2">cv. Heinz 1706</strain>
    </source>
</reference>
<feature type="transmembrane region" description="Helical" evidence="1">
    <location>
        <begin position="109"/>
        <end position="130"/>
    </location>
</feature>
<evidence type="ECO:0008006" key="4">
    <source>
        <dbReference type="Google" id="ProtNLM"/>
    </source>
</evidence>
<dbReference type="RefSeq" id="XP_004242543.1">
    <property type="nucleotide sequence ID" value="XM_004242495.5"/>
</dbReference>
<feature type="transmembrane region" description="Helical" evidence="1">
    <location>
        <begin position="64"/>
        <end position="89"/>
    </location>
</feature>
<keyword evidence="1" id="KW-1133">Transmembrane helix</keyword>
<protein>
    <recommendedName>
        <fullName evidence="4">PGG domain-containing protein</fullName>
    </recommendedName>
</protein>
<dbReference type="GeneID" id="101264641"/>
<gene>
    <name evidence="2" type="primary">LOC101264641</name>
</gene>
<keyword evidence="3" id="KW-1185">Reference proteome</keyword>
<evidence type="ECO:0000256" key="1">
    <source>
        <dbReference type="SAM" id="Phobius"/>
    </source>
</evidence>
<dbReference type="OrthoDB" id="666653at2759"/>
<evidence type="ECO:0000313" key="3">
    <source>
        <dbReference type="Proteomes" id="UP000004994"/>
    </source>
</evidence>